<dbReference type="OrthoDB" id="495539at2"/>
<keyword evidence="2" id="KW-1185">Reference proteome</keyword>
<dbReference type="KEGG" id="cbot:ATE48_12240"/>
<dbReference type="EMBL" id="CP013244">
    <property type="protein sequence ID" value="ANP48055.1"/>
    <property type="molecule type" value="Genomic_DNA"/>
</dbReference>
<dbReference type="STRING" id="1759059.ATE48_12240"/>
<organism evidence="1 2">
    <name type="scientific">Candidatus Viadribacter manganicus</name>
    <dbReference type="NCBI Taxonomy" id="1759059"/>
    <lineage>
        <taxon>Bacteria</taxon>
        <taxon>Pseudomonadati</taxon>
        <taxon>Pseudomonadota</taxon>
        <taxon>Alphaproteobacteria</taxon>
        <taxon>Hyphomonadales</taxon>
        <taxon>Hyphomonadaceae</taxon>
        <taxon>Candidatus Viadribacter</taxon>
    </lineage>
</organism>
<sequence>MSGCTPPAPAPSTPSAVAVEPAATVATGELEMFTSPSGNIGCTYVPSGGTAVYQPAQAGAELTCDRSEPTYVRVVLPENGPAHVVETDERGCCSGEALAYGQTWSRGPFRCESSEQGVTCTSAGGHRLSLNRERADVN</sequence>
<name>A0A1B1ANF3_9PROT</name>
<dbReference type="Proteomes" id="UP000092498">
    <property type="component" value="Chromosome"/>
</dbReference>
<gene>
    <name evidence="1" type="ORF">ATE48_12240</name>
</gene>
<evidence type="ECO:0000313" key="2">
    <source>
        <dbReference type="Proteomes" id="UP000092498"/>
    </source>
</evidence>
<dbReference type="AlphaFoldDB" id="A0A1B1ANF3"/>
<accession>A0A1B1ANF3</accession>
<proteinExistence type="predicted"/>
<evidence type="ECO:0000313" key="1">
    <source>
        <dbReference type="EMBL" id="ANP48055.1"/>
    </source>
</evidence>
<reference evidence="1 2" key="1">
    <citation type="submission" date="2015-11" db="EMBL/GenBank/DDBJ databases">
        <title>Whole-Genome Sequence of Candidatus Oderbacter manganicum from the National Park Lower Oder Valley, Germany.</title>
        <authorList>
            <person name="Braun B."/>
            <person name="Liere K."/>
            <person name="Szewzyk U."/>
        </authorList>
    </citation>
    <scope>NUCLEOTIDE SEQUENCE [LARGE SCALE GENOMIC DNA]</scope>
    <source>
        <strain evidence="1 2">OTSz_A_272</strain>
    </source>
</reference>
<dbReference type="InParanoid" id="A0A1B1ANF3"/>
<protein>
    <submittedName>
        <fullName evidence="1">Uncharacterized protein</fullName>
    </submittedName>
</protein>